<dbReference type="Proteomes" id="UP001153636">
    <property type="component" value="Chromosome 5"/>
</dbReference>
<evidence type="ECO:0000313" key="11">
    <source>
        <dbReference type="EMBL" id="CAH1111038.1"/>
    </source>
</evidence>
<evidence type="ECO:0000313" key="12">
    <source>
        <dbReference type="Proteomes" id="UP001153636"/>
    </source>
</evidence>
<feature type="chain" id="PRO_5040317085" description="Ig-like domain-containing protein" evidence="9">
    <location>
        <begin position="20"/>
        <end position="514"/>
    </location>
</feature>
<dbReference type="OrthoDB" id="6434091at2759"/>
<feature type="domain" description="Ig-like" evidence="10">
    <location>
        <begin position="86"/>
        <end position="180"/>
    </location>
</feature>
<evidence type="ECO:0000256" key="8">
    <source>
        <dbReference type="SAM" id="Phobius"/>
    </source>
</evidence>
<sequence length="514" mass="58524">MHLLLYLTCFLLFPQQYFALFGNSLKKLREKASSMYKTQKKGVHLNFMGNVASDYPGTNPKYIKINEDNWEEYYSCLKKQEENLGRQLSMTPQAIVGFEGASVKLECRICISPLEKESKELIKWEWAPIEGKHLEPVDYNENIIISPEDKTLHLYNLETSHSGQYMCVLADASTTPYFLTIIGLNESEILEVHSPEAPVGPYPKDFEYIQQYDLILDTEWSDWSTCSTCDKIGKRHKLGYCTIYSKQNRDLTVSSKILNNSLIVDEDNYSTIDELIEIDFNISTVSTTEEQITGQTEAESISSTDLELFTVFEFGIPCDSHILPSVVRKIPQIKARKNEIMMGFCRVKCEKNTVFVVKDRHGNVIEKVNNSAGLYSLKQPMPPLEPAVARTLVYGIKGKSIVLSCPGSMNTDAPIQWQLGDKNLIPEVIAQESNRRIFISITDKIHIKDAKIADSNIYSCWQREELAGTIRLVVEKKLEFNFNHTVMLIGIVIIMCVFLQVFVKAIVGRKYAKV</sequence>
<feature type="transmembrane region" description="Helical" evidence="8">
    <location>
        <begin position="486"/>
        <end position="507"/>
    </location>
</feature>
<keyword evidence="7" id="KW-0325">Glycoprotein</keyword>
<dbReference type="InterPro" id="IPR003599">
    <property type="entry name" value="Ig_sub"/>
</dbReference>
<comment type="subcellular location">
    <subcellularLocation>
        <location evidence="1">Membrane</location>
        <topology evidence="1">Single-pass type I membrane protein</topology>
    </subcellularLocation>
</comment>
<evidence type="ECO:0000256" key="6">
    <source>
        <dbReference type="ARBA" id="ARBA00023136"/>
    </source>
</evidence>
<dbReference type="InterPro" id="IPR036179">
    <property type="entry name" value="Ig-like_dom_sf"/>
</dbReference>
<proteinExistence type="inferred from homology"/>
<evidence type="ECO:0000256" key="2">
    <source>
        <dbReference type="ARBA" id="ARBA00008727"/>
    </source>
</evidence>
<evidence type="ECO:0000256" key="1">
    <source>
        <dbReference type="ARBA" id="ARBA00004479"/>
    </source>
</evidence>
<evidence type="ECO:0000256" key="5">
    <source>
        <dbReference type="ARBA" id="ARBA00022989"/>
    </source>
</evidence>
<evidence type="ECO:0000256" key="4">
    <source>
        <dbReference type="ARBA" id="ARBA00022729"/>
    </source>
</evidence>
<feature type="domain" description="Ig-like" evidence="10">
    <location>
        <begin position="386"/>
        <end position="460"/>
    </location>
</feature>
<comment type="similarity">
    <text evidence="2">Belongs to the FAM187 family.</text>
</comment>
<dbReference type="AlphaFoldDB" id="A0A9P0D2W6"/>
<keyword evidence="3 8" id="KW-0812">Transmembrane</keyword>
<dbReference type="SUPFAM" id="SSF48726">
    <property type="entry name" value="Immunoglobulin"/>
    <property type="match status" value="2"/>
</dbReference>
<protein>
    <recommendedName>
        <fullName evidence="10">Ig-like domain-containing protein</fullName>
    </recommendedName>
</protein>
<dbReference type="PANTHER" id="PTHR32178">
    <property type="entry name" value="FAM187"/>
    <property type="match status" value="1"/>
</dbReference>
<name>A0A9P0D2W6_9CUCU</name>
<keyword evidence="5 8" id="KW-1133">Transmembrane helix</keyword>
<dbReference type="Gene3D" id="2.60.40.10">
    <property type="entry name" value="Immunoglobulins"/>
    <property type="match status" value="2"/>
</dbReference>
<reference evidence="11" key="1">
    <citation type="submission" date="2022-01" db="EMBL/GenBank/DDBJ databases">
        <authorList>
            <person name="King R."/>
        </authorList>
    </citation>
    <scope>NUCLEOTIDE SEQUENCE</scope>
</reference>
<dbReference type="InterPro" id="IPR013783">
    <property type="entry name" value="Ig-like_fold"/>
</dbReference>
<evidence type="ECO:0000256" key="7">
    <source>
        <dbReference type="ARBA" id="ARBA00023180"/>
    </source>
</evidence>
<dbReference type="PROSITE" id="PS50835">
    <property type="entry name" value="IG_LIKE"/>
    <property type="match status" value="2"/>
</dbReference>
<keyword evidence="12" id="KW-1185">Reference proteome</keyword>
<keyword evidence="6 8" id="KW-0472">Membrane</keyword>
<dbReference type="GO" id="GO:0016020">
    <property type="term" value="C:membrane"/>
    <property type="evidence" value="ECO:0007669"/>
    <property type="project" value="UniProtKB-SubCell"/>
</dbReference>
<accession>A0A9P0D2W6</accession>
<feature type="signal peptide" evidence="9">
    <location>
        <begin position="1"/>
        <end position="19"/>
    </location>
</feature>
<evidence type="ECO:0000256" key="3">
    <source>
        <dbReference type="ARBA" id="ARBA00022692"/>
    </source>
</evidence>
<keyword evidence="4 9" id="KW-0732">Signal</keyword>
<dbReference type="InterPro" id="IPR007110">
    <property type="entry name" value="Ig-like_dom"/>
</dbReference>
<dbReference type="InterPro" id="IPR039311">
    <property type="entry name" value="FAM187A/B"/>
</dbReference>
<dbReference type="PANTHER" id="PTHR32178:SF6">
    <property type="entry name" value="IG-LIKE DOMAIN-CONTAINING PROTEIN"/>
    <property type="match status" value="1"/>
</dbReference>
<organism evidence="11 12">
    <name type="scientific">Psylliodes chrysocephalus</name>
    <dbReference type="NCBI Taxonomy" id="3402493"/>
    <lineage>
        <taxon>Eukaryota</taxon>
        <taxon>Metazoa</taxon>
        <taxon>Ecdysozoa</taxon>
        <taxon>Arthropoda</taxon>
        <taxon>Hexapoda</taxon>
        <taxon>Insecta</taxon>
        <taxon>Pterygota</taxon>
        <taxon>Neoptera</taxon>
        <taxon>Endopterygota</taxon>
        <taxon>Coleoptera</taxon>
        <taxon>Polyphaga</taxon>
        <taxon>Cucujiformia</taxon>
        <taxon>Chrysomeloidea</taxon>
        <taxon>Chrysomelidae</taxon>
        <taxon>Galerucinae</taxon>
        <taxon>Alticini</taxon>
        <taxon>Psylliodes</taxon>
    </lineage>
</organism>
<evidence type="ECO:0000259" key="10">
    <source>
        <dbReference type="PROSITE" id="PS50835"/>
    </source>
</evidence>
<evidence type="ECO:0000256" key="9">
    <source>
        <dbReference type="SAM" id="SignalP"/>
    </source>
</evidence>
<dbReference type="EMBL" id="OV651817">
    <property type="protein sequence ID" value="CAH1111038.1"/>
    <property type="molecule type" value="Genomic_DNA"/>
</dbReference>
<dbReference type="SMART" id="SM00409">
    <property type="entry name" value="IG"/>
    <property type="match status" value="2"/>
</dbReference>
<gene>
    <name evidence="11" type="ORF">PSYICH_LOCUS11704</name>
</gene>